<dbReference type="EMBL" id="UGGU01000003">
    <property type="protein sequence ID" value="STO31567.1"/>
    <property type="molecule type" value="Genomic_DNA"/>
</dbReference>
<feature type="domain" description="NADH:flavin oxidoreductase/NADH oxidase N-terminal" evidence="6">
    <location>
        <begin position="4"/>
        <end position="110"/>
    </location>
</feature>
<keyword evidence="4" id="KW-0521">NADP</keyword>
<keyword evidence="2" id="KW-0285">Flavoprotein</keyword>
<dbReference type="PANTHER" id="PTHR43303">
    <property type="entry name" value="NADPH DEHYDROGENASE C23G7.10C-RELATED"/>
    <property type="match status" value="1"/>
</dbReference>
<dbReference type="InterPro" id="IPR044152">
    <property type="entry name" value="YqjM-like"/>
</dbReference>
<evidence type="ECO:0000256" key="1">
    <source>
        <dbReference type="ARBA" id="ARBA00001917"/>
    </source>
</evidence>
<evidence type="ECO:0000256" key="5">
    <source>
        <dbReference type="ARBA" id="ARBA00023002"/>
    </source>
</evidence>
<dbReference type="GO" id="GO:0010181">
    <property type="term" value="F:FMN binding"/>
    <property type="evidence" value="ECO:0007669"/>
    <property type="project" value="InterPro"/>
</dbReference>
<proteinExistence type="predicted"/>
<accession>A0A377GX52</accession>
<evidence type="ECO:0000313" key="8">
    <source>
        <dbReference type="Proteomes" id="UP000255328"/>
    </source>
</evidence>
<sequence>MPSIFDKFKIKNIELRNRIVLPPLVRFSIIGLDGYVTDELVDWYEEVLCGGVGFVIVEATAVSEDGKLRENQLGIWNDSFIFGLKRIADKCHEYNVPVLIQIHHAGFKEKIKDIDKFILDEILEKFKLAFKRAKLAGFDGVEIHGAHTYLISQLNSRLWNTRDDEYGGSFERRMYFSKRLIEETRELFNDDFILGYRMGGNEPELSDGIEIAKYLEVLGVDLIHVSSGVPDPKYTRKEKIDVPKDFPLDWVIYMGTEIKKHVNIPVIGVRNIKKEKQASWLVENNLLDLVAVGRAMIARPNWVNVARKEYIARNGIKNS</sequence>
<dbReference type="GO" id="GO:0050661">
    <property type="term" value="F:NADP binding"/>
    <property type="evidence" value="ECO:0007669"/>
    <property type="project" value="InterPro"/>
</dbReference>
<dbReference type="SUPFAM" id="SSF51395">
    <property type="entry name" value="FMN-linked oxidoreductases"/>
    <property type="match status" value="1"/>
</dbReference>
<evidence type="ECO:0000313" key="7">
    <source>
        <dbReference type="EMBL" id="STO31567.1"/>
    </source>
</evidence>
<dbReference type="Pfam" id="PF00724">
    <property type="entry name" value="Oxidored_FMN"/>
    <property type="match status" value="2"/>
</dbReference>
<dbReference type="GO" id="GO:0003959">
    <property type="term" value="F:NADPH dehydrogenase activity"/>
    <property type="evidence" value="ECO:0007669"/>
    <property type="project" value="InterPro"/>
</dbReference>
<dbReference type="AlphaFoldDB" id="A0A377GX52"/>
<dbReference type="EC" id="1.-.-.-" evidence="7"/>
<keyword evidence="5 7" id="KW-0560">Oxidoreductase</keyword>
<gene>
    <name evidence="7" type="ORF">NCTC10723_01021</name>
</gene>
<comment type="cofactor">
    <cofactor evidence="1">
        <name>FMN</name>
        <dbReference type="ChEBI" id="CHEBI:58210"/>
    </cofactor>
</comment>
<organism evidence="7 8">
    <name type="scientific">Fusobacterium necrogenes</name>
    <dbReference type="NCBI Taxonomy" id="858"/>
    <lineage>
        <taxon>Bacteria</taxon>
        <taxon>Fusobacteriati</taxon>
        <taxon>Fusobacteriota</taxon>
        <taxon>Fusobacteriia</taxon>
        <taxon>Fusobacteriales</taxon>
        <taxon>Fusobacteriaceae</taxon>
        <taxon>Fusobacterium</taxon>
    </lineage>
</organism>
<evidence type="ECO:0000256" key="3">
    <source>
        <dbReference type="ARBA" id="ARBA00022643"/>
    </source>
</evidence>
<dbReference type="InterPro" id="IPR013785">
    <property type="entry name" value="Aldolase_TIM"/>
</dbReference>
<keyword evidence="8" id="KW-1185">Reference proteome</keyword>
<dbReference type="Gene3D" id="3.20.20.70">
    <property type="entry name" value="Aldolase class I"/>
    <property type="match status" value="2"/>
</dbReference>
<feature type="domain" description="NADH:flavin oxidoreductase/NADH oxidase N-terminal" evidence="6">
    <location>
        <begin position="114"/>
        <end position="308"/>
    </location>
</feature>
<evidence type="ECO:0000259" key="6">
    <source>
        <dbReference type="Pfam" id="PF00724"/>
    </source>
</evidence>
<reference evidence="7 8" key="1">
    <citation type="submission" date="2018-06" db="EMBL/GenBank/DDBJ databases">
        <authorList>
            <consortium name="Pathogen Informatics"/>
            <person name="Doyle S."/>
        </authorList>
    </citation>
    <scope>NUCLEOTIDE SEQUENCE [LARGE SCALE GENOMIC DNA]</scope>
    <source>
        <strain evidence="7 8">NCTC10723</strain>
    </source>
</reference>
<dbReference type="Proteomes" id="UP000255328">
    <property type="component" value="Unassembled WGS sequence"/>
</dbReference>
<dbReference type="RefSeq" id="WP_115269984.1">
    <property type="nucleotide sequence ID" value="NZ_UGGU01000003.1"/>
</dbReference>
<name>A0A377GX52_9FUSO</name>
<protein>
    <submittedName>
        <fullName evidence="7">NADH oxidase</fullName>
        <ecNumber evidence="7">1.-.-.-</ecNumber>
    </submittedName>
</protein>
<keyword evidence="3" id="KW-0288">FMN</keyword>
<evidence type="ECO:0000256" key="4">
    <source>
        <dbReference type="ARBA" id="ARBA00022857"/>
    </source>
</evidence>
<dbReference type="OrthoDB" id="9772736at2"/>
<evidence type="ECO:0000256" key="2">
    <source>
        <dbReference type="ARBA" id="ARBA00022630"/>
    </source>
</evidence>
<dbReference type="PANTHER" id="PTHR43303:SF4">
    <property type="entry name" value="NADPH DEHYDROGENASE C23G7.10C-RELATED"/>
    <property type="match status" value="1"/>
</dbReference>
<dbReference type="CDD" id="cd02803">
    <property type="entry name" value="OYE_like_FMN_family"/>
    <property type="match status" value="1"/>
</dbReference>
<dbReference type="InterPro" id="IPR001155">
    <property type="entry name" value="OxRdtase_FMN_N"/>
</dbReference>